<proteinExistence type="inferred from homology"/>
<dbReference type="SUPFAM" id="SSF54211">
    <property type="entry name" value="Ribosomal protein S5 domain 2-like"/>
    <property type="match status" value="1"/>
</dbReference>
<dbReference type="Pfam" id="PF01138">
    <property type="entry name" value="RNase_PH"/>
    <property type="match status" value="1"/>
</dbReference>
<dbReference type="Proteomes" id="UP001230268">
    <property type="component" value="Unassembled WGS sequence"/>
</dbReference>
<dbReference type="GO" id="GO:0016075">
    <property type="term" value="P:rRNA catabolic process"/>
    <property type="evidence" value="ECO:0007669"/>
    <property type="project" value="TreeGrafter"/>
</dbReference>
<reference evidence="3" key="1">
    <citation type="submission" date="2023-08" db="EMBL/GenBank/DDBJ databases">
        <title>Draft sequence of the Babesia gibsoni genome.</title>
        <authorList>
            <person name="Yamagishi J.Y."/>
            <person name="Xuan X.X."/>
        </authorList>
    </citation>
    <scope>NUCLEOTIDE SEQUENCE</scope>
    <source>
        <strain evidence="3">Azabu</strain>
    </source>
</reference>
<dbReference type="GO" id="GO:0005730">
    <property type="term" value="C:nucleolus"/>
    <property type="evidence" value="ECO:0007669"/>
    <property type="project" value="TreeGrafter"/>
</dbReference>
<dbReference type="Gene3D" id="3.30.230.70">
    <property type="entry name" value="GHMP Kinase, N-terminal domain"/>
    <property type="match status" value="1"/>
</dbReference>
<dbReference type="GO" id="GO:0003723">
    <property type="term" value="F:RNA binding"/>
    <property type="evidence" value="ECO:0007669"/>
    <property type="project" value="TreeGrafter"/>
</dbReference>
<accession>A0AAD8USD5</accession>
<sequence>MYQKGSSPPLSTKGFNQIRPLGIDIGISAASAGSSYITLGETKVKCCVSAPRPSSKRIIRETAILSISVRHSRSDGEHQQDFDIKAVLTELFEGHILVRRYPHQLIQAWITVEENDGGLFAACVMALSLALTDAGIQMKDMVAATSVYGYRGIDGSLQMVLDLTSSEEEYYLRLHPGLSRLHLAYCPSLRKVAYLLCTGEDIRWETISSMSSLAETACEVIAAEMKSTTAEQVGWRNTDSNQMANIGAKCQEIEL</sequence>
<dbReference type="GO" id="GO:0071051">
    <property type="term" value="P:poly(A)-dependent snoRNA 3'-end processing"/>
    <property type="evidence" value="ECO:0007669"/>
    <property type="project" value="TreeGrafter"/>
</dbReference>
<dbReference type="InterPro" id="IPR001247">
    <property type="entry name" value="ExoRNase_PH_dom1"/>
</dbReference>
<evidence type="ECO:0000313" key="3">
    <source>
        <dbReference type="EMBL" id="KAK1444071.1"/>
    </source>
</evidence>
<dbReference type="PANTHER" id="PTHR11953:SF0">
    <property type="entry name" value="EXOSOME COMPLEX COMPONENT RRP41"/>
    <property type="match status" value="1"/>
</dbReference>
<dbReference type="GO" id="GO:0000177">
    <property type="term" value="C:cytoplasmic exosome (RNase complex)"/>
    <property type="evidence" value="ECO:0007669"/>
    <property type="project" value="TreeGrafter"/>
</dbReference>
<dbReference type="InterPro" id="IPR050080">
    <property type="entry name" value="RNase_PH"/>
</dbReference>
<protein>
    <submittedName>
        <fullName evidence="3">PNPase/RNase PH domain containing protein</fullName>
    </submittedName>
</protein>
<dbReference type="GO" id="GO:0071028">
    <property type="term" value="P:nuclear mRNA surveillance"/>
    <property type="evidence" value="ECO:0007669"/>
    <property type="project" value="TreeGrafter"/>
</dbReference>
<evidence type="ECO:0000259" key="2">
    <source>
        <dbReference type="Pfam" id="PF01138"/>
    </source>
</evidence>
<comment type="similarity">
    <text evidence="1">Belongs to the RNase PH family.</text>
</comment>
<dbReference type="EMBL" id="JAVEPI010000002">
    <property type="protein sequence ID" value="KAK1444071.1"/>
    <property type="molecule type" value="Genomic_DNA"/>
</dbReference>
<dbReference type="InterPro" id="IPR036345">
    <property type="entry name" value="ExoRNase_PH_dom2_sf"/>
</dbReference>
<dbReference type="PANTHER" id="PTHR11953">
    <property type="entry name" value="EXOSOME COMPLEX COMPONENT"/>
    <property type="match status" value="1"/>
</dbReference>
<dbReference type="InterPro" id="IPR020568">
    <property type="entry name" value="Ribosomal_Su5_D2-typ_SF"/>
</dbReference>
<dbReference type="InterPro" id="IPR027408">
    <property type="entry name" value="PNPase/RNase_PH_dom_sf"/>
</dbReference>
<feature type="domain" description="Exoribonuclease phosphorolytic" evidence="2">
    <location>
        <begin position="17"/>
        <end position="137"/>
    </location>
</feature>
<dbReference type="GO" id="GO:0034475">
    <property type="term" value="P:U4 snRNA 3'-end processing"/>
    <property type="evidence" value="ECO:0007669"/>
    <property type="project" value="TreeGrafter"/>
</dbReference>
<evidence type="ECO:0000313" key="4">
    <source>
        <dbReference type="Proteomes" id="UP001230268"/>
    </source>
</evidence>
<name>A0AAD8USD5_BABGI</name>
<evidence type="ECO:0000256" key="1">
    <source>
        <dbReference type="ARBA" id="ARBA00006678"/>
    </source>
</evidence>
<gene>
    <name evidence="3" type="ORF">BgAZ_209470</name>
</gene>
<dbReference type="GO" id="GO:0000176">
    <property type="term" value="C:nuclear exosome (RNase complex)"/>
    <property type="evidence" value="ECO:0007669"/>
    <property type="project" value="TreeGrafter"/>
</dbReference>
<keyword evidence="4" id="KW-1185">Reference proteome</keyword>
<dbReference type="AlphaFoldDB" id="A0AAD8USD5"/>
<comment type="caution">
    <text evidence="3">The sequence shown here is derived from an EMBL/GenBank/DDBJ whole genome shotgun (WGS) entry which is preliminary data.</text>
</comment>
<dbReference type="SUPFAM" id="SSF55666">
    <property type="entry name" value="Ribonuclease PH domain 2-like"/>
    <property type="match status" value="1"/>
</dbReference>
<organism evidence="3 4">
    <name type="scientific">Babesia gibsoni</name>
    <dbReference type="NCBI Taxonomy" id="33632"/>
    <lineage>
        <taxon>Eukaryota</taxon>
        <taxon>Sar</taxon>
        <taxon>Alveolata</taxon>
        <taxon>Apicomplexa</taxon>
        <taxon>Aconoidasida</taxon>
        <taxon>Piroplasmida</taxon>
        <taxon>Babesiidae</taxon>
        <taxon>Babesia</taxon>
    </lineage>
</organism>